<dbReference type="OrthoDB" id="952577at2"/>
<dbReference type="AlphaFoldDB" id="A0A2T5J6D8"/>
<organism evidence="3 4">
    <name type="scientific">Mucilaginibacter yixingensis</name>
    <dbReference type="NCBI Taxonomy" id="1295612"/>
    <lineage>
        <taxon>Bacteria</taxon>
        <taxon>Pseudomonadati</taxon>
        <taxon>Bacteroidota</taxon>
        <taxon>Sphingobacteriia</taxon>
        <taxon>Sphingobacteriales</taxon>
        <taxon>Sphingobacteriaceae</taxon>
        <taxon>Mucilaginibacter</taxon>
    </lineage>
</organism>
<sequence length="161" mass="18658">MDIKQYINSGALEVFATGAATPAEEQEVLFLKERYPEVREALDELEADMEHIAQTMAVTPPAESWSKIEAEINSLIVQEARARRYTGQGRQKNAYTDTPAFIDVESESSHMRVHKNWRWVLAGIFILGKIFLICAIYFYLENRQTQQQLQEIKQELKELHR</sequence>
<keyword evidence="2" id="KW-0472">Membrane</keyword>
<dbReference type="RefSeq" id="WP_107830519.1">
    <property type="nucleotide sequence ID" value="NZ_CP160205.1"/>
</dbReference>
<dbReference type="EMBL" id="QAOQ01000007">
    <property type="protein sequence ID" value="PTQ94118.1"/>
    <property type="molecule type" value="Genomic_DNA"/>
</dbReference>
<dbReference type="Proteomes" id="UP000244168">
    <property type="component" value="Unassembled WGS sequence"/>
</dbReference>
<accession>A0A2T5J6D8</accession>
<evidence type="ECO:0000256" key="1">
    <source>
        <dbReference type="SAM" id="Coils"/>
    </source>
</evidence>
<keyword evidence="2" id="KW-1133">Transmembrane helix</keyword>
<evidence type="ECO:0000313" key="4">
    <source>
        <dbReference type="Proteomes" id="UP000244168"/>
    </source>
</evidence>
<feature type="coiled-coil region" evidence="1">
    <location>
        <begin position="28"/>
        <end position="55"/>
    </location>
</feature>
<gene>
    <name evidence="3" type="ORF">C8P68_107183</name>
</gene>
<proteinExistence type="predicted"/>
<feature type="transmembrane region" description="Helical" evidence="2">
    <location>
        <begin position="119"/>
        <end position="140"/>
    </location>
</feature>
<evidence type="ECO:0000256" key="2">
    <source>
        <dbReference type="SAM" id="Phobius"/>
    </source>
</evidence>
<keyword evidence="4" id="KW-1185">Reference proteome</keyword>
<name>A0A2T5J6D8_9SPHI</name>
<keyword evidence="1" id="KW-0175">Coiled coil</keyword>
<evidence type="ECO:0000313" key="3">
    <source>
        <dbReference type="EMBL" id="PTQ94118.1"/>
    </source>
</evidence>
<reference evidence="3 4" key="1">
    <citation type="submission" date="2018-04" db="EMBL/GenBank/DDBJ databases">
        <title>Genomic Encyclopedia of Archaeal and Bacterial Type Strains, Phase II (KMG-II): from individual species to whole genera.</title>
        <authorList>
            <person name="Goeker M."/>
        </authorList>
    </citation>
    <scope>NUCLEOTIDE SEQUENCE [LARGE SCALE GENOMIC DNA]</scope>
    <source>
        <strain evidence="3 4">DSM 26809</strain>
    </source>
</reference>
<keyword evidence="2" id="KW-0812">Transmembrane</keyword>
<protein>
    <submittedName>
        <fullName evidence="3">Uncharacterized protein</fullName>
    </submittedName>
</protein>
<comment type="caution">
    <text evidence="3">The sequence shown here is derived from an EMBL/GenBank/DDBJ whole genome shotgun (WGS) entry which is preliminary data.</text>
</comment>